<keyword evidence="3" id="KW-1185">Reference proteome</keyword>
<protein>
    <submittedName>
        <fullName evidence="2">Uncharacterized protein</fullName>
    </submittedName>
</protein>
<dbReference type="EMBL" id="QJNU01000137">
    <property type="protein sequence ID" value="RYP06270.1"/>
    <property type="molecule type" value="Genomic_DNA"/>
</dbReference>
<evidence type="ECO:0000313" key="3">
    <source>
        <dbReference type="Proteomes" id="UP000293360"/>
    </source>
</evidence>
<comment type="caution">
    <text evidence="2">The sequence shown here is derived from an EMBL/GenBank/DDBJ whole genome shotgun (WGS) entry which is preliminary data.</text>
</comment>
<sequence>MALGSGENEKESSSATSAKYQKRVYREATARDEDEVFASELEEVPTPMDRRHKSSDEVFRRLYKRVAPLGMPYEPLPSPLKKLAADEKAE</sequence>
<reference evidence="2 3" key="1">
    <citation type="submission" date="2018-06" db="EMBL/GenBank/DDBJ databases">
        <title>Complete Genomes of Monosporascus.</title>
        <authorList>
            <person name="Robinson A.J."/>
            <person name="Natvig D.O."/>
        </authorList>
    </citation>
    <scope>NUCLEOTIDE SEQUENCE [LARGE SCALE GENOMIC DNA]</scope>
    <source>
        <strain evidence="2 3">CBS 110550</strain>
    </source>
</reference>
<accession>A0A4Q4TL70</accession>
<feature type="region of interest" description="Disordered" evidence="1">
    <location>
        <begin position="1"/>
        <end position="32"/>
    </location>
</feature>
<evidence type="ECO:0000256" key="1">
    <source>
        <dbReference type="SAM" id="MobiDB-lite"/>
    </source>
</evidence>
<feature type="region of interest" description="Disordered" evidence="1">
    <location>
        <begin position="70"/>
        <end position="90"/>
    </location>
</feature>
<name>A0A4Q4TL70_9PEZI</name>
<dbReference type="OrthoDB" id="4628994at2759"/>
<dbReference type="AlphaFoldDB" id="A0A4Q4TL70"/>
<organism evidence="2 3">
    <name type="scientific">Monosporascus ibericus</name>
    <dbReference type="NCBI Taxonomy" id="155417"/>
    <lineage>
        <taxon>Eukaryota</taxon>
        <taxon>Fungi</taxon>
        <taxon>Dikarya</taxon>
        <taxon>Ascomycota</taxon>
        <taxon>Pezizomycotina</taxon>
        <taxon>Sordariomycetes</taxon>
        <taxon>Xylariomycetidae</taxon>
        <taxon>Xylariales</taxon>
        <taxon>Xylariales incertae sedis</taxon>
        <taxon>Monosporascus</taxon>
    </lineage>
</organism>
<evidence type="ECO:0000313" key="2">
    <source>
        <dbReference type="EMBL" id="RYP06270.1"/>
    </source>
</evidence>
<gene>
    <name evidence="2" type="ORF">DL764_003246</name>
</gene>
<dbReference type="Proteomes" id="UP000293360">
    <property type="component" value="Unassembled WGS sequence"/>
</dbReference>
<proteinExistence type="predicted"/>